<keyword evidence="1" id="KW-0732">Signal</keyword>
<dbReference type="Proteomes" id="UP000249282">
    <property type="component" value="Unassembled WGS sequence"/>
</dbReference>
<dbReference type="EMBL" id="QFQJ01000153">
    <property type="protein sequence ID" value="PZQ84502.1"/>
    <property type="molecule type" value="Genomic_DNA"/>
</dbReference>
<name>A0A2W5R638_ACIJO</name>
<comment type="caution">
    <text evidence="2">The sequence shown here is derived from an EMBL/GenBank/DDBJ whole genome shotgun (WGS) entry which is preliminary data.</text>
</comment>
<evidence type="ECO:0008006" key="4">
    <source>
        <dbReference type="Google" id="ProtNLM"/>
    </source>
</evidence>
<feature type="chain" id="PRO_5015904171" description="Lipoprotein" evidence="1">
    <location>
        <begin position="21"/>
        <end position="71"/>
    </location>
</feature>
<sequence length="71" mass="7642">MVNSKSTLLLVFSISLGLLACGGNDAEYNSCVEKGIQYYKDIGSYPNLTTENISAEAKVQQSCKNSVVAFD</sequence>
<reference evidence="2 3" key="1">
    <citation type="submission" date="2017-11" db="EMBL/GenBank/DDBJ databases">
        <title>Infants hospitalized years apart are colonized by the same room-sourced microbial strains.</title>
        <authorList>
            <person name="Brooks B."/>
            <person name="Olm M.R."/>
            <person name="Firek B.A."/>
            <person name="Baker R."/>
            <person name="Thomas B.C."/>
            <person name="Morowitz M.J."/>
            <person name="Banfield J.F."/>
        </authorList>
    </citation>
    <scope>NUCLEOTIDE SEQUENCE [LARGE SCALE GENOMIC DNA]</scope>
    <source>
        <strain evidence="2">S2_003_000_R3_20</strain>
    </source>
</reference>
<organism evidence="2 3">
    <name type="scientific">Acinetobacter johnsonii</name>
    <dbReference type="NCBI Taxonomy" id="40214"/>
    <lineage>
        <taxon>Bacteria</taxon>
        <taxon>Pseudomonadati</taxon>
        <taxon>Pseudomonadota</taxon>
        <taxon>Gammaproteobacteria</taxon>
        <taxon>Moraxellales</taxon>
        <taxon>Moraxellaceae</taxon>
        <taxon>Acinetobacter</taxon>
    </lineage>
</organism>
<proteinExistence type="predicted"/>
<protein>
    <recommendedName>
        <fullName evidence="4">Lipoprotein</fullName>
    </recommendedName>
</protein>
<evidence type="ECO:0000256" key="1">
    <source>
        <dbReference type="SAM" id="SignalP"/>
    </source>
</evidence>
<evidence type="ECO:0000313" key="3">
    <source>
        <dbReference type="Proteomes" id="UP000249282"/>
    </source>
</evidence>
<gene>
    <name evidence="2" type="ORF">DI542_17300</name>
</gene>
<accession>A0A2W5R638</accession>
<evidence type="ECO:0000313" key="2">
    <source>
        <dbReference type="EMBL" id="PZQ84502.1"/>
    </source>
</evidence>
<feature type="signal peptide" evidence="1">
    <location>
        <begin position="1"/>
        <end position="20"/>
    </location>
</feature>
<dbReference type="PROSITE" id="PS51257">
    <property type="entry name" value="PROKAR_LIPOPROTEIN"/>
    <property type="match status" value="1"/>
</dbReference>
<dbReference type="AlphaFoldDB" id="A0A2W5R638"/>